<feature type="region of interest" description="Disordered" evidence="1">
    <location>
        <begin position="122"/>
        <end position="303"/>
    </location>
</feature>
<name>A0A8K0RBP9_9PLEO</name>
<feature type="region of interest" description="Disordered" evidence="1">
    <location>
        <begin position="1"/>
        <end position="71"/>
    </location>
</feature>
<evidence type="ECO:0000313" key="3">
    <source>
        <dbReference type="EMBL" id="KAH7090755.1"/>
    </source>
</evidence>
<sequence length="468" mass="50881">MTGGAGPAGTLPQDTPSESRGLLYSRSRSRSGRRTSDHTPKQGRARAPPSPTRRIGPDGRTPFGLLPNRRAGVGLKDHFRNTYEHIKAEHEQGFRNQTVVEQAVDVLIGKSAGKYVRDMNDMLKRDRRGHEHRRQEKEKSRDGREHKKRHEEGAEHRHNRHRQDGLSDHHDSKPPTPYHPSSGSPSRYNADAAPASTLAKRSSILAHQYGHPYSQDPSPPALRVQGATPPSPPSDHGRAGTPTPTQFEPRTPSGSSTGRGAAAENYSPLQTGRMSPGRAPSISPEIPPPPPGMPPMSGPRHGVIPHQAALFGEIQAGKKLRKVSSSEKRYKSQRASLDLVSNNIPGLSYPETSHSREVEDRERGQASTRTWSTAGDGNSENERMRALKQGLAARFSRVSPHLPKASIENEVLTPDDRSRTSVKTDVLAVKGINVAADTVTKGKANDNQDGVFSGVGMGVDTPSWGKGK</sequence>
<feature type="compositionally biased region" description="Polar residues" evidence="1">
    <location>
        <begin position="242"/>
        <end position="258"/>
    </location>
</feature>
<feature type="region of interest" description="Disordered" evidence="1">
    <location>
        <begin position="342"/>
        <end position="380"/>
    </location>
</feature>
<comment type="caution">
    <text evidence="3">The sequence shown here is derived from an EMBL/GenBank/DDBJ whole genome shotgun (WGS) entry which is preliminary data.</text>
</comment>
<dbReference type="AlphaFoldDB" id="A0A8K0RBP9"/>
<feature type="compositionally biased region" description="Basic and acidic residues" evidence="1">
    <location>
        <begin position="353"/>
        <end position="364"/>
    </location>
</feature>
<dbReference type="PROSITE" id="PS51082">
    <property type="entry name" value="WH2"/>
    <property type="match status" value="1"/>
</dbReference>
<dbReference type="EMBL" id="JAGMVJ010000005">
    <property type="protein sequence ID" value="KAH7090755.1"/>
    <property type="molecule type" value="Genomic_DNA"/>
</dbReference>
<evidence type="ECO:0000259" key="2">
    <source>
        <dbReference type="PROSITE" id="PS51082"/>
    </source>
</evidence>
<gene>
    <name evidence="3" type="ORF">FB567DRAFT_626683</name>
</gene>
<evidence type="ECO:0000256" key="1">
    <source>
        <dbReference type="SAM" id="MobiDB-lite"/>
    </source>
</evidence>
<protein>
    <recommendedName>
        <fullName evidence="2">WH2 domain-containing protein</fullName>
    </recommendedName>
</protein>
<dbReference type="OrthoDB" id="3792561at2759"/>
<evidence type="ECO:0000313" key="4">
    <source>
        <dbReference type="Proteomes" id="UP000813461"/>
    </source>
</evidence>
<feature type="compositionally biased region" description="Basic and acidic residues" evidence="1">
    <location>
        <begin position="133"/>
        <end position="173"/>
    </location>
</feature>
<organism evidence="3 4">
    <name type="scientific">Paraphoma chrysanthemicola</name>
    <dbReference type="NCBI Taxonomy" id="798071"/>
    <lineage>
        <taxon>Eukaryota</taxon>
        <taxon>Fungi</taxon>
        <taxon>Dikarya</taxon>
        <taxon>Ascomycota</taxon>
        <taxon>Pezizomycotina</taxon>
        <taxon>Dothideomycetes</taxon>
        <taxon>Pleosporomycetidae</taxon>
        <taxon>Pleosporales</taxon>
        <taxon>Pleosporineae</taxon>
        <taxon>Phaeosphaeriaceae</taxon>
        <taxon>Paraphoma</taxon>
    </lineage>
</organism>
<feature type="compositionally biased region" description="Polar residues" evidence="1">
    <location>
        <begin position="365"/>
        <end position="378"/>
    </location>
</feature>
<feature type="compositionally biased region" description="Pro residues" evidence="1">
    <location>
        <begin position="285"/>
        <end position="297"/>
    </location>
</feature>
<reference evidence="3" key="1">
    <citation type="journal article" date="2021" name="Nat. Commun.">
        <title>Genetic determinants of endophytism in the Arabidopsis root mycobiome.</title>
        <authorList>
            <person name="Mesny F."/>
            <person name="Miyauchi S."/>
            <person name="Thiergart T."/>
            <person name="Pickel B."/>
            <person name="Atanasova L."/>
            <person name="Karlsson M."/>
            <person name="Huettel B."/>
            <person name="Barry K.W."/>
            <person name="Haridas S."/>
            <person name="Chen C."/>
            <person name="Bauer D."/>
            <person name="Andreopoulos W."/>
            <person name="Pangilinan J."/>
            <person name="LaButti K."/>
            <person name="Riley R."/>
            <person name="Lipzen A."/>
            <person name="Clum A."/>
            <person name="Drula E."/>
            <person name="Henrissat B."/>
            <person name="Kohler A."/>
            <person name="Grigoriev I.V."/>
            <person name="Martin F.M."/>
            <person name="Hacquard S."/>
        </authorList>
    </citation>
    <scope>NUCLEOTIDE SEQUENCE</scope>
    <source>
        <strain evidence="3">MPI-SDFR-AT-0120</strain>
    </source>
</reference>
<dbReference type="GO" id="GO:0003779">
    <property type="term" value="F:actin binding"/>
    <property type="evidence" value="ECO:0007669"/>
    <property type="project" value="InterPro"/>
</dbReference>
<keyword evidence="4" id="KW-1185">Reference proteome</keyword>
<feature type="domain" description="WH2" evidence="2">
    <location>
        <begin position="306"/>
        <end position="323"/>
    </location>
</feature>
<dbReference type="Proteomes" id="UP000813461">
    <property type="component" value="Unassembled WGS sequence"/>
</dbReference>
<dbReference type="InterPro" id="IPR003124">
    <property type="entry name" value="WH2_dom"/>
</dbReference>
<proteinExistence type="predicted"/>
<accession>A0A8K0RBP9</accession>